<evidence type="ECO:0000313" key="2">
    <source>
        <dbReference type="EMBL" id="MFD2627411.1"/>
    </source>
</evidence>
<reference evidence="3" key="1">
    <citation type="journal article" date="2019" name="Int. J. Syst. Evol. Microbiol.">
        <title>The Global Catalogue of Microorganisms (GCM) 10K type strain sequencing project: providing services to taxonomists for standard genome sequencing and annotation.</title>
        <authorList>
            <consortium name="The Broad Institute Genomics Platform"/>
            <consortium name="The Broad Institute Genome Sequencing Center for Infectious Disease"/>
            <person name="Wu L."/>
            <person name="Ma J."/>
        </authorList>
    </citation>
    <scope>NUCLEOTIDE SEQUENCE [LARGE SCALE GENOMIC DNA]</scope>
    <source>
        <strain evidence="3">TISTR 1858</strain>
    </source>
</reference>
<comment type="caution">
    <text evidence="2">The sequence shown here is derived from an EMBL/GenBank/DDBJ whole genome shotgun (WGS) entry which is preliminary data.</text>
</comment>
<feature type="transmembrane region" description="Helical" evidence="1">
    <location>
        <begin position="21"/>
        <end position="45"/>
    </location>
</feature>
<organism evidence="2 3">
    <name type="scientific">Oceanobacillus kapialis</name>
    <dbReference type="NCBI Taxonomy" id="481353"/>
    <lineage>
        <taxon>Bacteria</taxon>
        <taxon>Bacillati</taxon>
        <taxon>Bacillota</taxon>
        <taxon>Bacilli</taxon>
        <taxon>Bacillales</taxon>
        <taxon>Bacillaceae</taxon>
        <taxon>Oceanobacillus</taxon>
    </lineage>
</organism>
<keyword evidence="1" id="KW-0812">Transmembrane</keyword>
<accession>A0ABW5PVP4</accession>
<dbReference type="EMBL" id="JBHUMX010000002">
    <property type="protein sequence ID" value="MFD2627411.1"/>
    <property type="molecule type" value="Genomic_DNA"/>
</dbReference>
<evidence type="ECO:0000256" key="1">
    <source>
        <dbReference type="SAM" id="Phobius"/>
    </source>
</evidence>
<sequence length="46" mass="5251">MSSNRNDQERGGQRDTFDRAFFGKPGPMILLILAIIIGSILYNYFN</sequence>
<keyword evidence="3" id="KW-1185">Reference proteome</keyword>
<keyword evidence="1" id="KW-0472">Membrane</keyword>
<dbReference type="RefSeq" id="WP_379560044.1">
    <property type="nucleotide sequence ID" value="NZ_CP085256.1"/>
</dbReference>
<evidence type="ECO:0000313" key="3">
    <source>
        <dbReference type="Proteomes" id="UP001597451"/>
    </source>
</evidence>
<keyword evidence="1" id="KW-1133">Transmembrane helix</keyword>
<dbReference type="Proteomes" id="UP001597451">
    <property type="component" value="Unassembled WGS sequence"/>
</dbReference>
<protein>
    <recommendedName>
        <fullName evidence="4">Sporulation protein YjcZ</fullName>
    </recommendedName>
</protein>
<proteinExistence type="predicted"/>
<name>A0ABW5PVP4_9BACI</name>
<evidence type="ECO:0008006" key="4">
    <source>
        <dbReference type="Google" id="ProtNLM"/>
    </source>
</evidence>
<gene>
    <name evidence="2" type="ORF">ACFSUN_01235</name>
</gene>